<name>A0ABY5XB56_ERWPY</name>
<feature type="signal peptide" evidence="1">
    <location>
        <begin position="1"/>
        <end position="26"/>
    </location>
</feature>
<feature type="chain" id="PRO_5046958503" evidence="1">
    <location>
        <begin position="27"/>
        <end position="285"/>
    </location>
</feature>
<keyword evidence="3" id="KW-1185">Reference proteome</keyword>
<evidence type="ECO:0000313" key="2">
    <source>
        <dbReference type="EMBL" id="UWS34174.1"/>
    </source>
</evidence>
<protein>
    <submittedName>
        <fullName evidence="2">Uncharacterized protein</fullName>
    </submittedName>
</protein>
<dbReference type="RefSeq" id="WP_259826097.1">
    <property type="nucleotide sequence ID" value="NZ_CP103445.1"/>
</dbReference>
<dbReference type="Proteomes" id="UP001058553">
    <property type="component" value="Chromosome"/>
</dbReference>
<dbReference type="EMBL" id="CP103445">
    <property type="protein sequence ID" value="UWS34174.1"/>
    <property type="molecule type" value="Genomic_DNA"/>
</dbReference>
<gene>
    <name evidence="2" type="ORF">NYP84_02950</name>
</gene>
<accession>A0ABY5XB56</accession>
<dbReference type="PROSITE" id="PS51257">
    <property type="entry name" value="PROKAR_LIPOPROTEIN"/>
    <property type="match status" value="1"/>
</dbReference>
<keyword evidence="1" id="KW-0732">Signal</keyword>
<sequence>MQDMKKGLKDVLAWMLCLVMLAGAVACTGEKGASGKKVAVPEVQQKKPVVTHGKHREICRTPGNFAAEEVVVENNALSLPSGLQSYVQAVASWDQYAVTNELTPEQKQAGLNKLAQGDLPAGQNAATGLITAWGAGVSAVVTPVLLPSGATAGSILAGGVISGAANVSNQIAGGDPISMTDALIAAGSGAVTQGKGFWFTEGVSVIGAYGGATLQGKDAVPAVAGAAVGTAIGAGGGKALEIGNKYFPIVSDKAAGIAGAIGGSVASEATGSQVENKLKDGGDKK</sequence>
<proteinExistence type="predicted"/>
<evidence type="ECO:0000313" key="3">
    <source>
        <dbReference type="Proteomes" id="UP001058553"/>
    </source>
</evidence>
<reference evidence="2" key="1">
    <citation type="submission" date="2022-07" db="EMBL/GenBank/DDBJ databases">
        <title>Genetic diversity of Erwinia pyrifoliae.</title>
        <authorList>
            <person name="Park D.S."/>
            <person name="Ham H."/>
        </authorList>
    </citation>
    <scope>NUCLEOTIDE SEQUENCE</scope>
    <source>
        <strain evidence="2">CP201486</strain>
    </source>
</reference>
<evidence type="ECO:0000256" key="1">
    <source>
        <dbReference type="SAM" id="SignalP"/>
    </source>
</evidence>
<organism evidence="2 3">
    <name type="scientific">Erwinia pyrifoliae</name>
    <dbReference type="NCBI Taxonomy" id="79967"/>
    <lineage>
        <taxon>Bacteria</taxon>
        <taxon>Pseudomonadati</taxon>
        <taxon>Pseudomonadota</taxon>
        <taxon>Gammaproteobacteria</taxon>
        <taxon>Enterobacterales</taxon>
        <taxon>Erwiniaceae</taxon>
        <taxon>Erwinia</taxon>
    </lineage>
</organism>